<keyword evidence="4" id="KW-1185">Reference proteome</keyword>
<gene>
    <name evidence="3" type="ORF">LQG66_23395</name>
</gene>
<feature type="compositionally biased region" description="Low complexity" evidence="1">
    <location>
        <begin position="29"/>
        <end position="44"/>
    </location>
</feature>
<evidence type="ECO:0000313" key="3">
    <source>
        <dbReference type="EMBL" id="UFZ02232.1"/>
    </source>
</evidence>
<feature type="chain" id="PRO_5046328702" evidence="2">
    <location>
        <begin position="29"/>
        <end position="280"/>
    </location>
</feature>
<protein>
    <submittedName>
        <fullName evidence="3">Uncharacterized protein</fullName>
    </submittedName>
</protein>
<proteinExistence type="predicted"/>
<organism evidence="3 4">
    <name type="scientific">Bradyrhizobium ontarionense</name>
    <dbReference type="NCBI Taxonomy" id="2898149"/>
    <lineage>
        <taxon>Bacteria</taxon>
        <taxon>Pseudomonadati</taxon>
        <taxon>Pseudomonadota</taxon>
        <taxon>Alphaproteobacteria</taxon>
        <taxon>Hyphomicrobiales</taxon>
        <taxon>Nitrobacteraceae</taxon>
        <taxon>Bradyrhizobium</taxon>
    </lineage>
</organism>
<feature type="region of interest" description="Disordered" evidence="1">
    <location>
        <begin position="29"/>
        <end position="58"/>
    </location>
</feature>
<dbReference type="RefSeq" id="WP_231318022.1">
    <property type="nucleotide sequence ID" value="NZ_CP088156.1"/>
</dbReference>
<evidence type="ECO:0000313" key="4">
    <source>
        <dbReference type="Proteomes" id="UP001431010"/>
    </source>
</evidence>
<name>A0ABY3R5B3_9BRAD</name>
<dbReference type="Proteomes" id="UP001431010">
    <property type="component" value="Chromosome"/>
</dbReference>
<accession>A0ABY3R5B3</accession>
<reference evidence="3" key="1">
    <citation type="journal article" date="2024" name="Antonie Van Leeuwenhoek">
        <title>Bradyrhizobium ontarionense sp. nov., a novel bacterial symbiont isolated from Aeschynomene indica (Indian jointvetch), harbours photosynthesis, nitrogen fixation and nitrous oxide (N2O) reductase genes.</title>
        <authorList>
            <person name="Bromfield E.S.P."/>
            <person name="Cloutier S."/>
        </authorList>
    </citation>
    <scope>NUCLEOTIDE SEQUENCE</scope>
    <source>
        <strain evidence="3">A19</strain>
    </source>
</reference>
<evidence type="ECO:0000256" key="2">
    <source>
        <dbReference type="SAM" id="SignalP"/>
    </source>
</evidence>
<feature type="signal peptide" evidence="2">
    <location>
        <begin position="1"/>
        <end position="28"/>
    </location>
</feature>
<sequence>MSVSLMLIRNLTLAALAFAFAHAASAQAPSTPVQSAKPPAAAKKPAGRKPAAKPAAATESGPCRLGVISVLGDQLTVNKFGITVFEIEETEVTVQGWGLDDLVMARVRAATGGDPTVRRVGYPRDAFEPYYHPKSRFLPDPKESLTSIVRDVTTNTNCARYLVVTTFEGKIPGTNLVLKGIGAYNQGVGSVLRHSHLFANVNITLVDGNSFERVSSFSADTGARLAESMRIMEDPLNKLDNADFPDPLAAAASSVVLRERLRTLVAAKLDRDLPSYLKVE</sequence>
<dbReference type="EMBL" id="CP088156">
    <property type="protein sequence ID" value="UFZ02232.1"/>
    <property type="molecule type" value="Genomic_DNA"/>
</dbReference>
<keyword evidence="2" id="KW-0732">Signal</keyword>
<evidence type="ECO:0000256" key="1">
    <source>
        <dbReference type="SAM" id="MobiDB-lite"/>
    </source>
</evidence>